<dbReference type="GO" id="GO:0005524">
    <property type="term" value="F:ATP binding"/>
    <property type="evidence" value="ECO:0007669"/>
    <property type="project" value="UniProtKB-KW"/>
</dbReference>
<keyword evidence="2" id="KW-0808">Transferase</keyword>
<feature type="domain" description="Four-carbon acid sugar kinase nucleotide binding" evidence="8">
    <location>
        <begin position="329"/>
        <end position="497"/>
    </location>
</feature>
<dbReference type="GO" id="GO:0016301">
    <property type="term" value="F:kinase activity"/>
    <property type="evidence" value="ECO:0007669"/>
    <property type="project" value="UniProtKB-KW"/>
</dbReference>
<dbReference type="Pfam" id="PF17042">
    <property type="entry name" value="NBD_C"/>
    <property type="match status" value="1"/>
</dbReference>
<keyword evidence="6" id="KW-0119">Carbohydrate metabolism</keyword>
<dbReference type="Proteomes" id="UP000664164">
    <property type="component" value="Unassembled WGS sequence"/>
</dbReference>
<dbReference type="Pfam" id="PF07005">
    <property type="entry name" value="SBD_N"/>
    <property type="match status" value="1"/>
</dbReference>
<name>A0A939HK64_9MICC</name>
<proteinExistence type="inferred from homology"/>
<reference evidence="9" key="1">
    <citation type="submission" date="2021-03" db="EMBL/GenBank/DDBJ databases">
        <title>A new species, PO-11, isolated from a karst cave deposit.</title>
        <authorList>
            <person name="Zhaoxiaoyong W."/>
        </authorList>
    </citation>
    <scope>NUCLEOTIDE SEQUENCE</scope>
    <source>
        <strain evidence="9">PO-11</strain>
    </source>
</reference>
<dbReference type="Gene3D" id="3.40.50.10840">
    <property type="entry name" value="Putative sugar-binding, N-terminal domain"/>
    <property type="match status" value="1"/>
</dbReference>
<evidence type="ECO:0000256" key="3">
    <source>
        <dbReference type="ARBA" id="ARBA00022741"/>
    </source>
</evidence>
<dbReference type="SUPFAM" id="SSF142764">
    <property type="entry name" value="YgbK-like"/>
    <property type="match status" value="1"/>
</dbReference>
<evidence type="ECO:0008006" key="11">
    <source>
        <dbReference type="Google" id="ProtNLM"/>
    </source>
</evidence>
<dbReference type="Gene3D" id="3.40.980.20">
    <property type="entry name" value="Four-carbon acid sugar kinase, nucleotide binding domain"/>
    <property type="match status" value="1"/>
</dbReference>
<dbReference type="InterPro" id="IPR031475">
    <property type="entry name" value="NBD_C"/>
</dbReference>
<evidence type="ECO:0000256" key="2">
    <source>
        <dbReference type="ARBA" id="ARBA00022679"/>
    </source>
</evidence>
<protein>
    <recommendedName>
        <fullName evidence="11">Four-carbon acid sugar kinase family protein</fullName>
    </recommendedName>
</protein>
<dbReference type="EMBL" id="JAFNLL010000053">
    <property type="protein sequence ID" value="MBO1269658.1"/>
    <property type="molecule type" value="Genomic_DNA"/>
</dbReference>
<evidence type="ECO:0000256" key="5">
    <source>
        <dbReference type="ARBA" id="ARBA00022840"/>
    </source>
</evidence>
<comment type="caution">
    <text evidence="9">The sequence shown here is derived from an EMBL/GenBank/DDBJ whole genome shotgun (WGS) entry which is preliminary data.</text>
</comment>
<dbReference type="InterPro" id="IPR010737">
    <property type="entry name" value="4-carb_acid_sugar_kinase_N"/>
</dbReference>
<organism evidence="9 10">
    <name type="scientific">Arthrobacter cavernae</name>
    <dbReference type="NCBI Taxonomy" id="2817681"/>
    <lineage>
        <taxon>Bacteria</taxon>
        <taxon>Bacillati</taxon>
        <taxon>Actinomycetota</taxon>
        <taxon>Actinomycetes</taxon>
        <taxon>Micrococcales</taxon>
        <taxon>Micrococcaceae</taxon>
        <taxon>Arthrobacter</taxon>
    </lineage>
</organism>
<keyword evidence="5" id="KW-0067">ATP-binding</keyword>
<evidence type="ECO:0000256" key="6">
    <source>
        <dbReference type="ARBA" id="ARBA00023277"/>
    </source>
</evidence>
<gene>
    <name evidence="9" type="ORF">J1902_17095</name>
</gene>
<keyword evidence="3" id="KW-0547">Nucleotide-binding</keyword>
<accession>A0A939HK64</accession>
<keyword evidence="4" id="KW-0418">Kinase</keyword>
<comment type="similarity">
    <text evidence="1">Belongs to the four-carbon acid sugar kinase family.</text>
</comment>
<sequence length="508" mass="52982">MTLEVDVLAAFPAEVQIPAQLVADAMAASSASSPRVLVVLDDDPTGTQSVANLPVLTRWDVADFTWAFAHIAETQADPAVYVLTNTRSLDPAEAAARNEEIVRNALAAAEATEPGNAGSTLRVGFVSRGDSTLRGHYPLEPDVIAATVEAVTGESTDGVVIVPAFPDAGRVTIGGVHYMRGTGEDAGKLTPVSETEFAKDASFGFANSEMAKYVEEKSQGRFAADSVIVLDLNTIRAAGADGDPAVSAKAIADALDGARDSTPIVADIVTENDLRALSLGLEEAERRGKKLLYRVGPPFVRARIGQEIRTELSTEEAFEGNTPSAAGGLIVVGSHVGVTTRQLNVLTAQHSAARIIEIDVEQLLAAETETEAADGYIGTVVADVVDALHSGDVIVHTSRLLIKTDDAAASLKIARTVSAAVVAVVNRTLKTFPPRFVIAKGGITSSDVAAHGLEIRHAIVRGPMLPGIVSLWEPVDGPAKGIPYIVFAGNVGDDQSLAAVTGKLSTTF</sequence>
<evidence type="ECO:0000313" key="9">
    <source>
        <dbReference type="EMBL" id="MBO1269658.1"/>
    </source>
</evidence>
<dbReference type="RefSeq" id="WP_207617519.1">
    <property type="nucleotide sequence ID" value="NZ_JAFNLL010000053.1"/>
</dbReference>
<dbReference type="InterPro" id="IPR037051">
    <property type="entry name" value="4-carb_acid_sugar_kinase_N_sf"/>
</dbReference>
<evidence type="ECO:0000259" key="7">
    <source>
        <dbReference type="Pfam" id="PF07005"/>
    </source>
</evidence>
<dbReference type="InterPro" id="IPR042213">
    <property type="entry name" value="NBD_C_sf"/>
</dbReference>
<evidence type="ECO:0000256" key="4">
    <source>
        <dbReference type="ARBA" id="ARBA00022777"/>
    </source>
</evidence>
<dbReference type="AlphaFoldDB" id="A0A939HK64"/>
<evidence type="ECO:0000259" key="8">
    <source>
        <dbReference type="Pfam" id="PF17042"/>
    </source>
</evidence>
<evidence type="ECO:0000313" key="10">
    <source>
        <dbReference type="Proteomes" id="UP000664164"/>
    </source>
</evidence>
<keyword evidence="10" id="KW-1185">Reference proteome</keyword>
<evidence type="ECO:0000256" key="1">
    <source>
        <dbReference type="ARBA" id="ARBA00005715"/>
    </source>
</evidence>
<feature type="domain" description="Four-carbon acid sugar kinase N-terminal" evidence="7">
    <location>
        <begin position="37"/>
        <end position="302"/>
    </location>
</feature>